<gene>
    <name evidence="2" type="ORF">GCM10007231_05610</name>
</gene>
<organism evidence="2 3">
    <name type="scientific">Nocardioides daphniae</name>
    <dbReference type="NCBI Taxonomy" id="402297"/>
    <lineage>
        <taxon>Bacteria</taxon>
        <taxon>Bacillati</taxon>
        <taxon>Actinomycetota</taxon>
        <taxon>Actinomycetes</taxon>
        <taxon>Propionibacteriales</taxon>
        <taxon>Nocardioidaceae</taxon>
        <taxon>Nocardioides</taxon>
    </lineage>
</organism>
<dbReference type="SUPFAM" id="SSF47413">
    <property type="entry name" value="lambda repressor-like DNA-binding domains"/>
    <property type="match status" value="1"/>
</dbReference>
<keyword evidence="3" id="KW-1185">Reference proteome</keyword>
<dbReference type="EMBL" id="BMCK01000001">
    <property type="protein sequence ID" value="GGD09631.1"/>
    <property type="molecule type" value="Genomic_DNA"/>
</dbReference>
<evidence type="ECO:0000259" key="1">
    <source>
        <dbReference type="PROSITE" id="PS50943"/>
    </source>
</evidence>
<dbReference type="InterPro" id="IPR001387">
    <property type="entry name" value="Cro/C1-type_HTH"/>
</dbReference>
<sequence>MKRQIAPLAATTDALFLLGTQIREGRINLGWTQTDLAERLGVAPATVRAMEAGKPSTAIGTVFNACVLLHVPLFGVEDKAELARMRLRGEERIALLTRRVRPKTVEVDDDF</sequence>
<reference evidence="3" key="1">
    <citation type="journal article" date="2019" name="Int. J. Syst. Evol. Microbiol.">
        <title>The Global Catalogue of Microorganisms (GCM) 10K type strain sequencing project: providing services to taxonomists for standard genome sequencing and annotation.</title>
        <authorList>
            <consortium name="The Broad Institute Genomics Platform"/>
            <consortium name="The Broad Institute Genome Sequencing Center for Infectious Disease"/>
            <person name="Wu L."/>
            <person name="Ma J."/>
        </authorList>
    </citation>
    <scope>NUCLEOTIDE SEQUENCE [LARGE SCALE GENOMIC DNA]</scope>
    <source>
        <strain evidence="3">CCM 7403</strain>
    </source>
</reference>
<dbReference type="RefSeq" id="WP_188420834.1">
    <property type="nucleotide sequence ID" value="NZ_BMCK01000001.1"/>
</dbReference>
<name>A0ABQ1Q1C1_9ACTN</name>
<evidence type="ECO:0000313" key="2">
    <source>
        <dbReference type="EMBL" id="GGD09631.1"/>
    </source>
</evidence>
<dbReference type="SMART" id="SM00530">
    <property type="entry name" value="HTH_XRE"/>
    <property type="match status" value="1"/>
</dbReference>
<evidence type="ECO:0000313" key="3">
    <source>
        <dbReference type="Proteomes" id="UP000630594"/>
    </source>
</evidence>
<accession>A0ABQ1Q1C1</accession>
<dbReference type="PROSITE" id="PS50943">
    <property type="entry name" value="HTH_CROC1"/>
    <property type="match status" value="1"/>
</dbReference>
<protein>
    <submittedName>
        <fullName evidence="2">Transcriptional regulator</fullName>
    </submittedName>
</protein>
<dbReference type="Pfam" id="PF01381">
    <property type="entry name" value="HTH_3"/>
    <property type="match status" value="1"/>
</dbReference>
<proteinExistence type="predicted"/>
<comment type="caution">
    <text evidence="2">The sequence shown here is derived from an EMBL/GenBank/DDBJ whole genome shotgun (WGS) entry which is preliminary data.</text>
</comment>
<feature type="domain" description="HTH cro/C1-type" evidence="1">
    <location>
        <begin position="22"/>
        <end position="82"/>
    </location>
</feature>
<dbReference type="InterPro" id="IPR010982">
    <property type="entry name" value="Lambda_DNA-bd_dom_sf"/>
</dbReference>
<dbReference type="CDD" id="cd00093">
    <property type="entry name" value="HTH_XRE"/>
    <property type="match status" value="1"/>
</dbReference>
<dbReference type="Proteomes" id="UP000630594">
    <property type="component" value="Unassembled WGS sequence"/>
</dbReference>
<dbReference type="Gene3D" id="1.10.260.40">
    <property type="entry name" value="lambda repressor-like DNA-binding domains"/>
    <property type="match status" value="1"/>
</dbReference>